<dbReference type="SMART" id="SM00471">
    <property type="entry name" value="HDc"/>
    <property type="match status" value="1"/>
</dbReference>
<dbReference type="Gene3D" id="1.10.260.40">
    <property type="entry name" value="lambda repressor-like DNA-binding domains"/>
    <property type="match status" value="1"/>
</dbReference>
<evidence type="ECO:0000259" key="2">
    <source>
        <dbReference type="PROSITE" id="PS50943"/>
    </source>
</evidence>
<dbReference type="PANTHER" id="PTHR46558">
    <property type="entry name" value="TRACRIPTIONAL REGULATORY PROTEIN-RELATED-RELATED"/>
    <property type="match status" value="1"/>
</dbReference>
<keyword evidence="1" id="KW-0238">DNA-binding</keyword>
<dbReference type="Gene3D" id="1.10.3210.10">
    <property type="entry name" value="Hypothetical protein af1432"/>
    <property type="match status" value="1"/>
</dbReference>
<protein>
    <submittedName>
        <fullName evidence="3">GTP pyrophosphokinase</fullName>
    </submittedName>
</protein>
<name>A0A1I7HTW9_9FIRM</name>
<accession>A0A1I7HTW9</accession>
<dbReference type="InterPro" id="IPR003607">
    <property type="entry name" value="HD/PDEase_dom"/>
</dbReference>
<dbReference type="GO" id="GO:0003677">
    <property type="term" value="F:DNA binding"/>
    <property type="evidence" value="ECO:0007669"/>
    <property type="project" value="UniProtKB-KW"/>
</dbReference>
<dbReference type="PANTHER" id="PTHR46558:SF4">
    <property type="entry name" value="DNA-BIDING PHAGE PROTEIN"/>
    <property type="match status" value="1"/>
</dbReference>
<evidence type="ECO:0000313" key="3">
    <source>
        <dbReference type="EMBL" id="SFU64107.1"/>
    </source>
</evidence>
<dbReference type="Proteomes" id="UP000198817">
    <property type="component" value="Unassembled WGS sequence"/>
</dbReference>
<dbReference type="Pfam" id="PF01381">
    <property type="entry name" value="HTH_3"/>
    <property type="match status" value="1"/>
</dbReference>
<keyword evidence="3" id="KW-0808">Transferase</keyword>
<evidence type="ECO:0000256" key="1">
    <source>
        <dbReference type="ARBA" id="ARBA00023125"/>
    </source>
</evidence>
<keyword evidence="4" id="KW-1185">Reference proteome</keyword>
<reference evidence="3 4" key="1">
    <citation type="submission" date="2016-10" db="EMBL/GenBank/DDBJ databases">
        <authorList>
            <person name="de Groot N.N."/>
        </authorList>
    </citation>
    <scope>NUCLEOTIDE SEQUENCE [LARGE SCALE GENOMIC DNA]</scope>
    <source>
        <strain evidence="3 4">KHGC13</strain>
    </source>
</reference>
<dbReference type="SMART" id="SM00530">
    <property type="entry name" value="HTH_XRE"/>
    <property type="match status" value="1"/>
</dbReference>
<dbReference type="SUPFAM" id="SSF109604">
    <property type="entry name" value="HD-domain/PDEase-like"/>
    <property type="match status" value="1"/>
</dbReference>
<organism evidence="3 4">
    <name type="scientific">Eubacterium pyruvativorans</name>
    <dbReference type="NCBI Taxonomy" id="155865"/>
    <lineage>
        <taxon>Bacteria</taxon>
        <taxon>Bacillati</taxon>
        <taxon>Bacillota</taxon>
        <taxon>Clostridia</taxon>
        <taxon>Eubacteriales</taxon>
        <taxon>Eubacteriaceae</taxon>
        <taxon>Eubacterium</taxon>
    </lineage>
</organism>
<keyword evidence="3" id="KW-0418">Kinase</keyword>
<dbReference type="InterPro" id="IPR010982">
    <property type="entry name" value="Lambda_DNA-bd_dom_sf"/>
</dbReference>
<dbReference type="PROSITE" id="PS50943">
    <property type="entry name" value="HTH_CROC1"/>
    <property type="match status" value="1"/>
</dbReference>
<dbReference type="Pfam" id="PF13328">
    <property type="entry name" value="HD_4"/>
    <property type="match status" value="1"/>
</dbReference>
<dbReference type="RefSeq" id="WP_090471787.1">
    <property type="nucleotide sequence ID" value="NZ_FOWF01000026.1"/>
</dbReference>
<dbReference type="STRING" id="155865.SAMN05216515_1265"/>
<gene>
    <name evidence="3" type="ORF">SAMN05216508_1245</name>
</gene>
<sequence length="271" mass="31373">MSIGSNIRRIRGERHLTQEKLAELLDVTFQAISSWERDEYKPDTDKLIKLAEVLDVSVSALVEEKRRTFRTKEVIYNWEHMKTYVKTTAVNFKMKDTLGAIRFAVDAHEGQKRKKSDIPYIYHPLNMACHALSMGIKEDDVIAAILLHDVVEDCGKTAEELPVSDNVKEIVVLMTHEKANDESREKVMDAYYNAISKNPKAALVKCIDRCNNLTTMSWGLSRDRIYRMIAETEKYYPVLLKTIKNTVAYNDAAWLLQYQIESMLDIYKRLM</sequence>
<dbReference type="EMBL" id="FPBT01000024">
    <property type="protein sequence ID" value="SFU64107.1"/>
    <property type="molecule type" value="Genomic_DNA"/>
</dbReference>
<dbReference type="GO" id="GO:0016301">
    <property type="term" value="F:kinase activity"/>
    <property type="evidence" value="ECO:0007669"/>
    <property type="project" value="UniProtKB-KW"/>
</dbReference>
<proteinExistence type="predicted"/>
<dbReference type="CDD" id="cd00093">
    <property type="entry name" value="HTH_XRE"/>
    <property type="match status" value="1"/>
</dbReference>
<evidence type="ECO:0000313" key="4">
    <source>
        <dbReference type="Proteomes" id="UP000198817"/>
    </source>
</evidence>
<dbReference type="InterPro" id="IPR001387">
    <property type="entry name" value="Cro/C1-type_HTH"/>
</dbReference>
<dbReference type="SUPFAM" id="SSF47413">
    <property type="entry name" value="lambda repressor-like DNA-binding domains"/>
    <property type="match status" value="1"/>
</dbReference>
<dbReference type="OrthoDB" id="9802385at2"/>
<feature type="domain" description="HTH cro/C1-type" evidence="2">
    <location>
        <begin position="7"/>
        <end position="61"/>
    </location>
</feature>
<dbReference type="AlphaFoldDB" id="A0A1I7HTW9"/>